<protein>
    <submittedName>
        <fullName evidence="2">Uncharacterized protein</fullName>
    </submittedName>
</protein>
<feature type="region of interest" description="Disordered" evidence="1">
    <location>
        <begin position="322"/>
        <end position="356"/>
    </location>
</feature>
<reference evidence="2 3" key="1">
    <citation type="submission" date="2019-03" db="EMBL/GenBank/DDBJ databases">
        <title>First draft genome of Liparis tanakae, snailfish: a comprehensive survey of snailfish specific genes.</title>
        <authorList>
            <person name="Kim W."/>
            <person name="Song I."/>
            <person name="Jeong J.-H."/>
            <person name="Kim D."/>
            <person name="Kim S."/>
            <person name="Ryu S."/>
            <person name="Song J.Y."/>
            <person name="Lee S.K."/>
        </authorList>
    </citation>
    <scope>NUCLEOTIDE SEQUENCE [LARGE SCALE GENOMIC DNA]</scope>
    <source>
        <tissue evidence="2">Muscle</tissue>
    </source>
</reference>
<proteinExistence type="predicted"/>
<evidence type="ECO:0000313" key="2">
    <source>
        <dbReference type="EMBL" id="TNN75752.1"/>
    </source>
</evidence>
<evidence type="ECO:0000313" key="3">
    <source>
        <dbReference type="Proteomes" id="UP000314294"/>
    </source>
</evidence>
<keyword evidence="3" id="KW-1185">Reference proteome</keyword>
<evidence type="ECO:0000256" key="1">
    <source>
        <dbReference type="SAM" id="MobiDB-lite"/>
    </source>
</evidence>
<name>A0A4Z2IEK1_9TELE</name>
<dbReference type="AlphaFoldDB" id="A0A4Z2IEK1"/>
<comment type="caution">
    <text evidence="2">The sequence shown here is derived from an EMBL/GenBank/DDBJ whole genome shotgun (WGS) entry which is preliminary data.</text>
</comment>
<organism evidence="2 3">
    <name type="scientific">Liparis tanakae</name>
    <name type="common">Tanaka's snailfish</name>
    <dbReference type="NCBI Taxonomy" id="230148"/>
    <lineage>
        <taxon>Eukaryota</taxon>
        <taxon>Metazoa</taxon>
        <taxon>Chordata</taxon>
        <taxon>Craniata</taxon>
        <taxon>Vertebrata</taxon>
        <taxon>Euteleostomi</taxon>
        <taxon>Actinopterygii</taxon>
        <taxon>Neopterygii</taxon>
        <taxon>Teleostei</taxon>
        <taxon>Neoteleostei</taxon>
        <taxon>Acanthomorphata</taxon>
        <taxon>Eupercaria</taxon>
        <taxon>Perciformes</taxon>
        <taxon>Cottioidei</taxon>
        <taxon>Cottales</taxon>
        <taxon>Liparidae</taxon>
        <taxon>Liparis</taxon>
    </lineage>
</organism>
<gene>
    <name evidence="2" type="ORF">EYF80_014115</name>
</gene>
<dbReference type="Proteomes" id="UP000314294">
    <property type="component" value="Unassembled WGS sequence"/>
</dbReference>
<accession>A0A4Z2IEK1</accession>
<dbReference type="EMBL" id="SRLO01000100">
    <property type="protein sequence ID" value="TNN75752.1"/>
    <property type="molecule type" value="Genomic_DNA"/>
</dbReference>
<sequence length="386" mass="43426">MDNTLLYSNWESPAEERDWPSMSARRPLSSFSCRDGHTAGQQKPTCPRVVGQRAQACYSRHVLLGRSVLHELRAELINLVSAPGHSLQLHALQLVLEETSREPFVRRSERRRHAGLAKENRSMEPEFEHHRSFLLLLELLQLDEGLFERLLLFLRILQTQEKFPLMSQLGHVRQLCLARHQVLQTEFILKLRQLVLHFSDPCLCVLPVHTQLSQPAISVARGVPGAAYVPRDVHGEACPGLRPRLLCVEDGDNIWLASDTLHPDCHAILGGGLGLGPGLGPLLPPARVVEVIDEADLDTLSKARDRSVLGVKGRVRCDQIISDPADHRDSSTSSKGRSATHRQAVHITDRQQRTNQRTAYLAPPTYFYFLPVWAKRCEEVRTDGEP</sequence>